<keyword evidence="2" id="KW-1185">Reference proteome</keyword>
<protein>
    <submittedName>
        <fullName evidence="1">Uncharacterized protein</fullName>
    </submittedName>
</protein>
<organism evidence="1 2">
    <name type="scientific">Simkania negevensis (strain ATCC VR-1471 / DSM 27360 / Z)</name>
    <dbReference type="NCBI Taxonomy" id="331113"/>
    <lineage>
        <taxon>Bacteria</taxon>
        <taxon>Pseudomonadati</taxon>
        <taxon>Chlamydiota</taxon>
        <taxon>Chlamydiia</taxon>
        <taxon>Parachlamydiales</taxon>
        <taxon>Simkaniaceae</taxon>
        <taxon>Simkania</taxon>
    </lineage>
</organism>
<dbReference type="HOGENOM" id="CLU_2920277_0_0_0"/>
<dbReference type="KEGG" id="sng:SNE_A16360"/>
<dbReference type="AlphaFoldDB" id="F8L9H6"/>
<sequence length="61" mass="7080">MHSKSLASWITPSLTSKYDCPDFFEQIIMNPEATYEEYPVSSSEETQLMMILYKTKPSLKI</sequence>
<dbReference type="STRING" id="331113.SNE_A16360"/>
<accession>F8L9H6</accession>
<dbReference type="Proteomes" id="UP000000496">
    <property type="component" value="Chromosome gsn.131"/>
</dbReference>
<name>F8L9H6_SIMNZ</name>
<gene>
    <name evidence="1" type="ordered locus">SNE_A16360</name>
</gene>
<dbReference type="EMBL" id="FR872582">
    <property type="protein sequence ID" value="CCB89513.1"/>
    <property type="molecule type" value="Genomic_DNA"/>
</dbReference>
<proteinExistence type="predicted"/>
<reference evidence="1 2" key="2">
    <citation type="journal article" date="2011" name="Mol. Biol. Evol.">
        <title>Unity in variety--the pan-genome of the Chlamydiae.</title>
        <authorList>
            <person name="Collingro A."/>
            <person name="Tischler P."/>
            <person name="Weinmaier T."/>
            <person name="Penz T."/>
            <person name="Heinz E."/>
            <person name="Brunham R.C."/>
            <person name="Read T.D."/>
            <person name="Bavoil P.M."/>
            <person name="Sachse K."/>
            <person name="Kahane S."/>
            <person name="Friedman M.G."/>
            <person name="Rattei T."/>
            <person name="Myers G.S."/>
            <person name="Horn M."/>
        </authorList>
    </citation>
    <scope>NUCLEOTIDE SEQUENCE [LARGE SCALE GENOMIC DNA]</scope>
    <source>
        <strain evidence="2">ATCC VR-1471 / Z</strain>
    </source>
</reference>
<evidence type="ECO:0000313" key="2">
    <source>
        <dbReference type="Proteomes" id="UP000000496"/>
    </source>
</evidence>
<evidence type="ECO:0000313" key="1">
    <source>
        <dbReference type="EMBL" id="CCB89513.1"/>
    </source>
</evidence>
<dbReference type="RefSeq" id="WP_013943979.1">
    <property type="nucleotide sequence ID" value="NC_015713.1"/>
</dbReference>
<reference key="1">
    <citation type="journal article" date="2011" name="Mol. Biol. Evol.">
        <title>Unity in variety -- the pan-genome of the Chlamydiae.</title>
        <authorList>
            <person name="Collingro A."/>
            <person name="Tischler P."/>
            <person name="Weinmaier T."/>
            <person name="Penz T."/>
            <person name="Heinz E."/>
            <person name="Brunham R.C."/>
            <person name="Read T.D."/>
            <person name="Bavoil P.M."/>
            <person name="Sachse K."/>
            <person name="Kahane S."/>
            <person name="Friedman M.G."/>
            <person name="Rattei T."/>
            <person name="Myers G.S.A."/>
            <person name="Horn M."/>
        </authorList>
    </citation>
    <scope>NUCLEOTIDE SEQUENCE</scope>
    <source>
        <strain>Z</strain>
    </source>
</reference>